<dbReference type="RefSeq" id="WP_263844234.1">
    <property type="nucleotide sequence ID" value="NZ_JALIEB010000006.1"/>
</dbReference>
<dbReference type="Gene3D" id="3.90.1300.10">
    <property type="entry name" value="Amidase signature (AS) domain"/>
    <property type="match status" value="1"/>
</dbReference>
<keyword evidence="3" id="KW-1185">Reference proteome</keyword>
<dbReference type="Proteomes" id="UP001208690">
    <property type="component" value="Unassembled WGS sequence"/>
</dbReference>
<accession>A0ABT3BEC7</accession>
<dbReference type="InterPro" id="IPR023631">
    <property type="entry name" value="Amidase_dom"/>
</dbReference>
<dbReference type="PROSITE" id="PS00571">
    <property type="entry name" value="AMIDASES"/>
    <property type="match status" value="1"/>
</dbReference>
<gene>
    <name evidence="2" type="ORF">MUB52_10740</name>
</gene>
<dbReference type="Pfam" id="PF01425">
    <property type="entry name" value="Amidase"/>
    <property type="match status" value="1"/>
</dbReference>
<evidence type="ECO:0000259" key="1">
    <source>
        <dbReference type="Pfam" id="PF01425"/>
    </source>
</evidence>
<evidence type="ECO:0000313" key="3">
    <source>
        <dbReference type="Proteomes" id="UP001208690"/>
    </source>
</evidence>
<dbReference type="InterPro" id="IPR020556">
    <property type="entry name" value="Amidase_CS"/>
</dbReference>
<reference evidence="2 3" key="1">
    <citation type="submission" date="2022-04" db="EMBL/GenBank/DDBJ databases">
        <title>Roseobacter sp. WL0113 is a bacterium isolated from neritic sediment.</title>
        <authorList>
            <person name="Wang L."/>
            <person name="He W."/>
            <person name="Zhang D.-F."/>
        </authorList>
    </citation>
    <scope>NUCLEOTIDE SEQUENCE [LARGE SCALE GENOMIC DNA]</scope>
    <source>
        <strain evidence="2 3">WL0113</strain>
    </source>
</reference>
<dbReference type="NCBIfam" id="NF005565">
    <property type="entry name" value="PRK07235.1"/>
    <property type="match status" value="1"/>
</dbReference>
<dbReference type="Gene3D" id="1.10.20.60">
    <property type="entry name" value="Glu-tRNAGln amidotransferase C subunit, N-terminal domain"/>
    <property type="match status" value="1"/>
</dbReference>
<name>A0ABT3BEC7_9RHOB</name>
<sequence length="519" mass="54628">MTIKRPTVEKLLEIADGLGMTLTRAEAEEYHTLMQPNFDAYDVVDAEPDFTPPVKYPRTSGYAPTAAENPYGAWARKVEVKGAADGKLKGKTVALKDNVALAGVPMTNGASTLEGFVPVADATIVTRMLDEGATIEGKAVCEYFCLSGGSHTSKPSMVHNPRRIGYSAGGSSSGSAALVAAGDVDMAIGGDQGGSIRMPASYCGIAGMKPTHGLVPYTGVMPIESTIDHTGPMTMSVADNALMLEVLAGADGLDPRQYSPKVDSYTDALDRGVSGMKIGVLKEGFVAANMMPGVADSVKEAAETFRGLGATVEEISIPEHLLAAAVWGPIAIEGLQWQMMQGNGMGMNWKGAYDVGLMDYHAGWRGKADDLSESLKICMLIGQYGIDHYNGRYYAKAQNLSRKVKAAYDAVFADYDLLLMPTLPITASKLPEPGAPISEVIARAFEMIANTSQFDVTGHPSMSIPCGEVDGLPVGLMLTGADYAESTIYAAAAAFEATVDWTGTVAKPAAAEPELTPAQ</sequence>
<organism evidence="2 3">
    <name type="scientific">Roseobacter sinensis</name>
    <dbReference type="NCBI Taxonomy" id="2931391"/>
    <lineage>
        <taxon>Bacteria</taxon>
        <taxon>Pseudomonadati</taxon>
        <taxon>Pseudomonadota</taxon>
        <taxon>Alphaproteobacteria</taxon>
        <taxon>Rhodobacterales</taxon>
        <taxon>Roseobacteraceae</taxon>
        <taxon>Roseobacter</taxon>
    </lineage>
</organism>
<dbReference type="SUPFAM" id="SSF75304">
    <property type="entry name" value="Amidase signature (AS) enzymes"/>
    <property type="match status" value="1"/>
</dbReference>
<dbReference type="EMBL" id="JALIEB010000006">
    <property type="protein sequence ID" value="MCV3271905.1"/>
    <property type="molecule type" value="Genomic_DNA"/>
</dbReference>
<comment type="caution">
    <text evidence="2">The sequence shown here is derived from an EMBL/GenBank/DDBJ whole genome shotgun (WGS) entry which is preliminary data.</text>
</comment>
<dbReference type="InterPro" id="IPR036928">
    <property type="entry name" value="AS_sf"/>
</dbReference>
<dbReference type="PANTHER" id="PTHR11895">
    <property type="entry name" value="TRANSAMIDASE"/>
    <property type="match status" value="1"/>
</dbReference>
<dbReference type="InterPro" id="IPR000120">
    <property type="entry name" value="Amidase"/>
</dbReference>
<dbReference type="PANTHER" id="PTHR11895:SF170">
    <property type="entry name" value="AMIDASE"/>
    <property type="match status" value="1"/>
</dbReference>
<feature type="domain" description="Amidase" evidence="1">
    <location>
        <begin position="75"/>
        <end position="488"/>
    </location>
</feature>
<protein>
    <submittedName>
        <fullName evidence="2">Amidase</fullName>
    </submittedName>
</protein>
<proteinExistence type="predicted"/>
<evidence type="ECO:0000313" key="2">
    <source>
        <dbReference type="EMBL" id="MCV3271905.1"/>
    </source>
</evidence>